<protein>
    <submittedName>
        <fullName evidence="1">Uncharacterized protein</fullName>
    </submittedName>
</protein>
<proteinExistence type="predicted"/>
<dbReference type="EMBL" id="ML976977">
    <property type="protein sequence ID" value="KAF1963496.1"/>
    <property type="molecule type" value="Genomic_DNA"/>
</dbReference>
<gene>
    <name evidence="1" type="ORF">CC80DRAFT_7407</name>
</gene>
<evidence type="ECO:0000313" key="1">
    <source>
        <dbReference type="EMBL" id="KAF1963496.1"/>
    </source>
</evidence>
<sequence length="138" mass="15382">MATIETPCRVAIYVKVTDIEGNPLSRHITLGQAFCSNVLQRELQSQIRPEGYDNCHIPAGFDSENGICVYFLFDLGVTGPLPGGDASKIPHFVYLASRAQGDWKFIPRPRAIEKAKHRTRTYPWGGRVELEMFAALSS</sequence>
<dbReference type="Proteomes" id="UP000800035">
    <property type="component" value="Unassembled WGS sequence"/>
</dbReference>
<dbReference type="OrthoDB" id="4297596at2759"/>
<reference evidence="1" key="1">
    <citation type="journal article" date="2020" name="Stud. Mycol.">
        <title>101 Dothideomycetes genomes: a test case for predicting lifestyles and emergence of pathogens.</title>
        <authorList>
            <person name="Haridas S."/>
            <person name="Albert R."/>
            <person name="Binder M."/>
            <person name="Bloem J."/>
            <person name="Labutti K."/>
            <person name="Salamov A."/>
            <person name="Andreopoulos B."/>
            <person name="Baker S."/>
            <person name="Barry K."/>
            <person name="Bills G."/>
            <person name="Bluhm B."/>
            <person name="Cannon C."/>
            <person name="Castanera R."/>
            <person name="Culley D."/>
            <person name="Daum C."/>
            <person name="Ezra D."/>
            <person name="Gonzalez J."/>
            <person name="Henrissat B."/>
            <person name="Kuo A."/>
            <person name="Liang C."/>
            <person name="Lipzen A."/>
            <person name="Lutzoni F."/>
            <person name="Magnuson J."/>
            <person name="Mondo S."/>
            <person name="Nolan M."/>
            <person name="Ohm R."/>
            <person name="Pangilinan J."/>
            <person name="Park H.-J."/>
            <person name="Ramirez L."/>
            <person name="Alfaro M."/>
            <person name="Sun H."/>
            <person name="Tritt A."/>
            <person name="Yoshinaga Y."/>
            <person name="Zwiers L.-H."/>
            <person name="Turgeon B."/>
            <person name="Goodwin S."/>
            <person name="Spatafora J."/>
            <person name="Crous P."/>
            <person name="Grigoriev I."/>
        </authorList>
    </citation>
    <scope>NUCLEOTIDE SEQUENCE</scope>
    <source>
        <strain evidence="1">CBS 675.92</strain>
    </source>
</reference>
<name>A0A6A5UKQ8_9PLEO</name>
<dbReference type="AlphaFoldDB" id="A0A6A5UKQ8"/>
<evidence type="ECO:0000313" key="2">
    <source>
        <dbReference type="Proteomes" id="UP000800035"/>
    </source>
</evidence>
<keyword evidence="2" id="KW-1185">Reference proteome</keyword>
<accession>A0A6A5UKQ8</accession>
<organism evidence="1 2">
    <name type="scientific">Byssothecium circinans</name>
    <dbReference type="NCBI Taxonomy" id="147558"/>
    <lineage>
        <taxon>Eukaryota</taxon>
        <taxon>Fungi</taxon>
        <taxon>Dikarya</taxon>
        <taxon>Ascomycota</taxon>
        <taxon>Pezizomycotina</taxon>
        <taxon>Dothideomycetes</taxon>
        <taxon>Pleosporomycetidae</taxon>
        <taxon>Pleosporales</taxon>
        <taxon>Massarineae</taxon>
        <taxon>Massarinaceae</taxon>
        <taxon>Byssothecium</taxon>
    </lineage>
</organism>